<dbReference type="InterPro" id="IPR013098">
    <property type="entry name" value="Ig_I-set"/>
</dbReference>
<dbReference type="GO" id="GO:0005604">
    <property type="term" value="C:basement membrane"/>
    <property type="evidence" value="ECO:0007669"/>
    <property type="project" value="UniProtKB-SubCell"/>
</dbReference>
<evidence type="ECO:0000256" key="14">
    <source>
        <dbReference type="ARBA" id="ARBA00061693"/>
    </source>
</evidence>
<dbReference type="InterPro" id="IPR007110">
    <property type="entry name" value="Ig-like_dom"/>
</dbReference>
<evidence type="ECO:0000256" key="2">
    <source>
        <dbReference type="ARBA" id="ARBA00022473"/>
    </source>
</evidence>
<evidence type="ECO:0000256" key="5">
    <source>
        <dbReference type="ARBA" id="ARBA00022690"/>
    </source>
</evidence>
<dbReference type="InterPro" id="IPR036880">
    <property type="entry name" value="Kunitz_BPTI_sf"/>
</dbReference>
<evidence type="ECO:0000256" key="12">
    <source>
        <dbReference type="ARBA" id="ARBA00023180"/>
    </source>
</evidence>
<dbReference type="SUPFAM" id="SSF48726">
    <property type="entry name" value="Immunoglobulin"/>
    <property type="match status" value="1"/>
</dbReference>
<dbReference type="SMART" id="SM00209">
    <property type="entry name" value="TSP1"/>
    <property type="match status" value="7"/>
</dbReference>
<evidence type="ECO:0000313" key="21">
    <source>
        <dbReference type="EMBL" id="KAK5966290.1"/>
    </source>
</evidence>
<keyword evidence="13" id="KW-0393">Immunoglobulin domain</keyword>
<evidence type="ECO:0000259" key="18">
    <source>
        <dbReference type="PROSITE" id="PS50279"/>
    </source>
</evidence>
<dbReference type="SUPFAM" id="SSF82895">
    <property type="entry name" value="TSP-1 type 1 repeat"/>
    <property type="match status" value="6"/>
</dbReference>
<feature type="compositionally biased region" description="Pro residues" evidence="17">
    <location>
        <begin position="1412"/>
        <end position="1425"/>
    </location>
</feature>
<dbReference type="FunFam" id="4.10.410.10:FF:000020">
    <property type="entry name" value="Collagen, type VI, alpha 3"/>
    <property type="match status" value="2"/>
</dbReference>
<keyword evidence="22" id="KW-1185">Reference proteome</keyword>
<evidence type="ECO:0000256" key="10">
    <source>
        <dbReference type="ARBA" id="ARBA00022974"/>
    </source>
</evidence>
<dbReference type="FunFam" id="2.20.100.10:FF:000005">
    <property type="entry name" value="ADAM metallopeptidase with thrombospondin type 1 motif 9"/>
    <property type="match status" value="1"/>
</dbReference>
<keyword evidence="6" id="KW-0732">Signal</keyword>
<dbReference type="Pfam" id="PF07679">
    <property type="entry name" value="I-set"/>
    <property type="match status" value="1"/>
</dbReference>
<dbReference type="InterPro" id="IPR000884">
    <property type="entry name" value="TSP1_rpt"/>
</dbReference>
<dbReference type="Proteomes" id="UP001331761">
    <property type="component" value="Unassembled WGS sequence"/>
</dbReference>
<feature type="disulfide bond" evidence="16">
    <location>
        <begin position="144"/>
        <end position="148"/>
    </location>
</feature>
<keyword evidence="8" id="KW-0084">Basement membrane</keyword>
<keyword evidence="9" id="KW-0722">Serine protease inhibitor</keyword>
<proteinExistence type="inferred from homology"/>
<dbReference type="FunFam" id="4.10.410.10:FF:000017">
    <property type="entry name" value="papilin isoform X2"/>
    <property type="match status" value="2"/>
</dbReference>
<feature type="region of interest" description="Disordered" evidence="17">
    <location>
        <begin position="1366"/>
        <end position="1431"/>
    </location>
</feature>
<keyword evidence="11 16" id="KW-1015">Disulfide bond</keyword>
<evidence type="ECO:0000256" key="7">
    <source>
        <dbReference type="ARBA" id="ARBA00022737"/>
    </source>
</evidence>
<evidence type="ECO:0000313" key="22">
    <source>
        <dbReference type="Proteomes" id="UP001331761"/>
    </source>
</evidence>
<dbReference type="InterPro" id="IPR010909">
    <property type="entry name" value="PLAC"/>
</dbReference>
<keyword evidence="3" id="KW-0964">Secreted</keyword>
<dbReference type="PROSITE" id="PS50835">
    <property type="entry name" value="IG_LIKE"/>
    <property type="match status" value="1"/>
</dbReference>
<feature type="compositionally biased region" description="Basic and acidic residues" evidence="17">
    <location>
        <begin position="1283"/>
        <end position="1299"/>
    </location>
</feature>
<dbReference type="PROSITE" id="PS00280">
    <property type="entry name" value="BPTI_KUNITZ_1"/>
    <property type="match status" value="7"/>
</dbReference>
<feature type="domain" description="BPTI/Kunitz inhibitor" evidence="18">
    <location>
        <begin position="1182"/>
        <end position="1234"/>
    </location>
</feature>
<feature type="disulfide bond" evidence="16">
    <location>
        <begin position="129"/>
        <end position="158"/>
    </location>
</feature>
<gene>
    <name evidence="21" type="ORF">GCK32_001594</name>
</gene>
<dbReference type="InterPro" id="IPR013783">
    <property type="entry name" value="Ig-like_fold"/>
</dbReference>
<dbReference type="Pfam" id="PF00014">
    <property type="entry name" value="Kunitz_BPTI"/>
    <property type="match status" value="10"/>
</dbReference>
<feature type="domain" description="BPTI/Kunitz inhibitor" evidence="18">
    <location>
        <begin position="1764"/>
        <end position="1814"/>
    </location>
</feature>
<feature type="compositionally biased region" description="Polar residues" evidence="17">
    <location>
        <begin position="1381"/>
        <end position="1392"/>
    </location>
</feature>
<dbReference type="SMART" id="SM00409">
    <property type="entry name" value="IG"/>
    <property type="match status" value="1"/>
</dbReference>
<dbReference type="GO" id="GO:0030198">
    <property type="term" value="P:extracellular matrix organization"/>
    <property type="evidence" value="ECO:0007669"/>
    <property type="project" value="InterPro"/>
</dbReference>
<dbReference type="Pfam" id="PF00090">
    <property type="entry name" value="TSP_1"/>
    <property type="match status" value="1"/>
</dbReference>
<evidence type="ECO:0000256" key="1">
    <source>
        <dbReference type="ARBA" id="ARBA00004302"/>
    </source>
</evidence>
<dbReference type="Gene3D" id="4.10.410.10">
    <property type="entry name" value="Pancreatic trypsin inhibitor Kunitz domain"/>
    <property type="match status" value="10"/>
</dbReference>
<dbReference type="Pfam" id="PF05986">
    <property type="entry name" value="ADAMTS_spacer1"/>
    <property type="match status" value="1"/>
</dbReference>
<keyword evidence="7" id="KW-0677">Repeat</keyword>
<feature type="domain" description="PLAC" evidence="20">
    <location>
        <begin position="2048"/>
        <end position="2087"/>
    </location>
</feature>
<dbReference type="PANTHER" id="PTHR10083">
    <property type="entry name" value="KUNITZ-TYPE PROTEASE INHIBITOR-RELATED"/>
    <property type="match status" value="1"/>
</dbReference>
<dbReference type="PANTHER" id="PTHR10083:SF374">
    <property type="entry name" value="BPTI_KUNITZ INHIBITOR DOMAIN-CONTAINING PROTEIN"/>
    <property type="match status" value="1"/>
</dbReference>
<feature type="domain" description="Ig-like" evidence="19">
    <location>
        <begin position="1972"/>
        <end position="2028"/>
    </location>
</feature>
<dbReference type="InterPro" id="IPR003599">
    <property type="entry name" value="Ig_sub"/>
</dbReference>
<evidence type="ECO:0000256" key="4">
    <source>
        <dbReference type="ARBA" id="ARBA00022530"/>
    </source>
</evidence>
<evidence type="ECO:0000256" key="6">
    <source>
        <dbReference type="ARBA" id="ARBA00022729"/>
    </source>
</evidence>
<dbReference type="Gene3D" id="2.60.120.830">
    <property type="match status" value="1"/>
</dbReference>
<dbReference type="CDD" id="cd22635">
    <property type="entry name" value="Kunitz_papilin"/>
    <property type="match status" value="1"/>
</dbReference>
<name>A0AAN8EX98_TRICO</name>
<dbReference type="InterPro" id="IPR013273">
    <property type="entry name" value="ADAMTS/ADAMTS-like"/>
</dbReference>
<keyword evidence="4" id="KW-0272">Extracellular matrix</keyword>
<dbReference type="Gene3D" id="2.20.100.10">
    <property type="entry name" value="Thrombospondin type-1 (TSP1) repeat"/>
    <property type="match status" value="6"/>
</dbReference>
<evidence type="ECO:0000256" key="16">
    <source>
        <dbReference type="PIRSR" id="PIRSR613273-3"/>
    </source>
</evidence>
<dbReference type="FunFam" id="4.10.410.10:FF:000021">
    <property type="entry name" value="Serine protease inhibitor, putative"/>
    <property type="match status" value="1"/>
</dbReference>
<sequence>MLGWGTSKGHRSAFQRSLTTVQYTCAYSSPVKKRCLYLTGSSIRVNKMKALLQLVALFHALDAFSLPFFSNEPTSPYLHPLSPPETSPAGARAKRQAYQVYVDGDSSVSLDKTGQTESGPWGPWTPEECSRTCGGGVQTEKRQCPGDCTGPSVRYVSCNLDPCPESTDFRAEQCAAHNDDPIDGQYHKWLPYKGKNKCELLCKPESGNFYYKWGDAVIDGTKCDSKGEDICVDGVCLPLGCDGKLGSALKLDKCGVCDGDGSQCKTIEGSFDERNLSPGYHDVMRIPVGATAIKIEEARPSSNNLAMKNSSDHYFLNGNSMIQVEKDVELNGVHFEYDDGKPEKITAKGPLEEEVVVSVLVRKGNRDVSIKYEFSVPIADEVDYMYKPGEWSACSVTCGKGVHTRTPYCIETKTQARVDDQLCDDSNSTKPEYEKPCETVDCEAEWFEGEWEPCSQTCGDKGEQYRVVYCHQIFANGRRITVDDSKCSAERPAVRQECNRFACPEWQAGPWSSCSEKCGDAFQYRSVTCRSEKEGEEGKLLPADACGSENIPESQRSCNLGPCTGLKFFTSDWKLCSKCNDTEETREVTCKDSQGRAYPLEKCLTDNEKEIPPDTRACATQQPCNYEWTASQWSKCSTECGHGHQTRRVICAIHEGGEVTVVDEALCQGEKPESKTNCTNEEKCTGTWFSGPWSPCSAECGGGTQERVAVCLNYDKKPVPEWCDEDEMPALNQDCNTDECPSCFDSEFGCCPDNTTFATGDFNQGCSNCSLSEFGCCADNYTEATGKGGKGCEEFVESPLNLEEASEGSGEEKNGECQVTNENGDVATVDCAAANATATDFEDLFGNGTDANATMHCSKSEFGCCPDWFTPAEGPNNSGCPEFVQGSCNETEYGCCHDDVTLARGPNLEGCGEPTCAGSLYGCCKDRKTIAFGPHYAGCERSSFPCELSEFGCCADGETAALGANGTGCGENCLTTKYGCCPDGKGTAKGHHNEGCGCVYAQYGCCPDGKTSAKGAGFYGCPDSCAQSQFGCCPDGKTPARGSHKEGCPCQYTRYGCCPDGETTALGPRNDGCDDCRYAKYGCCPDGESKAIGPDYAGCPSTTLAPFLLGGTVAPSKISSCALPQDQGTVCSSGYKLVWYYDTADGRCSQFWYGGCDGNDNRFATKEQCETICVEPPGIGRCYLPKVEGPLRCDQPQAKYWYDYNTKQCAAFWWRGCHGNANNFASWEECSTFCKDVGPFSTTAAPAPQPPQPQQSSHVESMENEHQVVAHPITDEGPVPVIRPDEEPPQRQRYDERPRPPMPTIEEVCRSTQDSGPCQDYSDQFYYDAYKGTCQTFIYGGCGGNLNRFRTEEECMQRCGFLNPAGGRQEHQQEPEALRQQEPNPGHQNPSHQGEHEQPRQPSYPDQQQQVRPPPPVVPQQPPYANPHSVKPRQACHLPLDVGKCQGSFDSWYYEMATGSCVEFKYSGCSGNANRFTSREECENTCVRQPESHSDAASETSVCDEAKETGPCTNFVTKWYYNKADGTCNRFHYGGCEGTRNRFDNEQSCKAACANHQDACTLPKVQGPCSGKHEYFYFNAGTQSCEKFTYGGCLGNTNRFSTMEECQSRCQRSSGRERILSDQPLPEQGRSLDVCSLPRDVGPCRAYVQSFFYDPEDGVCKEFIYGGCGGNANRFETASECASRCSRLRQTRRELSRNSPFAESHHYIEPSEHLQLEQDEVEQNSQDTYEDENDEILRKMDYEEKKVLAIGRSSLSTYGLPELCALPEERGSCFDDILRWRFDPEKMSCTSFLYSGCDMNANHFTSEEDCERACGSWRSTAVCNLSAEAGGCEASVSKWYYDKDEGMCNIMFWSGCGGNGNRFSSREDCESLCREESSWDAIRDICKLPRSSGPCRDAISMWYFDISEGTCKQFTYSGCRGNDNRFETKESCERRCIDDSNNNAVMLGDEAVVANNVGIKLYANPHQPYLVGDKVELNCDTRGVLPVVWMKDGALLHHSERIQVHNQFSKVTISNVTLSDSGEYRCAVGPDGLLSDAYVVKVIAHNQESSECTGDTGTRKTCALIVQNGLCAKRRYNKFCCKSCQSV</sequence>
<evidence type="ECO:0000256" key="3">
    <source>
        <dbReference type="ARBA" id="ARBA00022525"/>
    </source>
</evidence>
<dbReference type="PROSITE" id="PS50092">
    <property type="entry name" value="TSP1"/>
    <property type="match status" value="6"/>
</dbReference>
<keyword evidence="5" id="KW-0646">Protease inhibitor</keyword>
<evidence type="ECO:0000259" key="19">
    <source>
        <dbReference type="PROSITE" id="PS50835"/>
    </source>
</evidence>
<dbReference type="SUPFAM" id="SSF57362">
    <property type="entry name" value="BPTI-like"/>
    <property type="match status" value="10"/>
</dbReference>
<feature type="domain" description="BPTI/Kunitz inhibitor" evidence="18">
    <location>
        <begin position="1436"/>
        <end position="1486"/>
    </location>
</feature>
<dbReference type="GO" id="GO:0016477">
    <property type="term" value="P:cell migration"/>
    <property type="evidence" value="ECO:0007669"/>
    <property type="project" value="UniProtKB-ARBA"/>
</dbReference>
<dbReference type="FunFam" id="2.60.120.830:FF:000001">
    <property type="entry name" value="A disintegrin and metalloproteinase with thrombospondin motifs 1"/>
    <property type="match status" value="1"/>
</dbReference>
<comment type="similarity">
    <text evidence="14">Belongs to the papilin family.</text>
</comment>
<dbReference type="SMART" id="SM00131">
    <property type="entry name" value="KU"/>
    <property type="match status" value="10"/>
</dbReference>
<evidence type="ECO:0000256" key="17">
    <source>
        <dbReference type="SAM" id="MobiDB-lite"/>
    </source>
</evidence>
<keyword evidence="2" id="KW-0217">Developmental protein</keyword>
<evidence type="ECO:0000256" key="8">
    <source>
        <dbReference type="ARBA" id="ARBA00022869"/>
    </source>
</evidence>
<feature type="domain" description="BPTI/Kunitz inhibitor" evidence="18">
    <location>
        <begin position="1121"/>
        <end position="1173"/>
    </location>
</feature>
<feature type="domain" description="BPTI/Kunitz inhibitor" evidence="18">
    <location>
        <begin position="1560"/>
        <end position="1610"/>
    </location>
</feature>
<feature type="region of interest" description="Disordered" evidence="17">
    <location>
        <begin position="1243"/>
        <end position="1316"/>
    </location>
</feature>
<dbReference type="EMBL" id="WIXE01023657">
    <property type="protein sequence ID" value="KAK5966290.1"/>
    <property type="molecule type" value="Genomic_DNA"/>
</dbReference>
<evidence type="ECO:0000256" key="13">
    <source>
        <dbReference type="ARBA" id="ARBA00023319"/>
    </source>
</evidence>
<evidence type="ECO:0000256" key="9">
    <source>
        <dbReference type="ARBA" id="ARBA00022900"/>
    </source>
</evidence>
<dbReference type="PRINTS" id="PR00759">
    <property type="entry name" value="BASICPTASE"/>
</dbReference>
<dbReference type="PRINTS" id="PR01857">
    <property type="entry name" value="ADAMTSFAMILY"/>
</dbReference>
<dbReference type="InterPro" id="IPR036179">
    <property type="entry name" value="Ig-like_dom_sf"/>
</dbReference>
<dbReference type="Gene3D" id="2.60.40.10">
    <property type="entry name" value="Immunoglobulins"/>
    <property type="match status" value="1"/>
</dbReference>
<keyword evidence="12" id="KW-0325">Glycoprotein</keyword>
<evidence type="ECO:0000256" key="11">
    <source>
        <dbReference type="ARBA" id="ARBA00023157"/>
    </source>
</evidence>
<reference evidence="21 22" key="1">
    <citation type="submission" date="2019-10" db="EMBL/GenBank/DDBJ databases">
        <title>Assembly and Annotation for the nematode Trichostrongylus colubriformis.</title>
        <authorList>
            <person name="Martin J."/>
        </authorList>
    </citation>
    <scope>NUCLEOTIDE SEQUENCE [LARGE SCALE GENOMIC DNA]</scope>
    <source>
        <strain evidence="21">G859</strain>
        <tissue evidence="21">Whole worm</tissue>
    </source>
</reference>
<feature type="domain" description="BPTI/Kunitz inhibitor" evidence="18">
    <location>
        <begin position="1503"/>
        <end position="1553"/>
    </location>
</feature>
<dbReference type="GO" id="GO:0009653">
    <property type="term" value="P:anatomical structure morphogenesis"/>
    <property type="evidence" value="ECO:0007669"/>
    <property type="project" value="UniProtKB-ARBA"/>
</dbReference>
<feature type="compositionally biased region" description="Basic and acidic residues" evidence="17">
    <location>
        <begin position="1368"/>
        <end position="1379"/>
    </location>
</feature>
<dbReference type="GO" id="GO:0005615">
    <property type="term" value="C:extracellular space"/>
    <property type="evidence" value="ECO:0007669"/>
    <property type="project" value="TreeGrafter"/>
</dbReference>
<dbReference type="InterPro" id="IPR050098">
    <property type="entry name" value="TFPI/VKTCI-like"/>
</dbReference>
<accession>A0AAN8EX98</accession>
<organism evidence="21 22">
    <name type="scientific">Trichostrongylus colubriformis</name>
    <name type="common">Black scour worm</name>
    <dbReference type="NCBI Taxonomy" id="6319"/>
    <lineage>
        <taxon>Eukaryota</taxon>
        <taxon>Metazoa</taxon>
        <taxon>Ecdysozoa</taxon>
        <taxon>Nematoda</taxon>
        <taxon>Chromadorea</taxon>
        <taxon>Rhabditida</taxon>
        <taxon>Rhabditina</taxon>
        <taxon>Rhabditomorpha</taxon>
        <taxon>Strongyloidea</taxon>
        <taxon>Trichostrongylidae</taxon>
        <taxon>Trichostrongylus</taxon>
    </lineage>
</organism>
<feature type="domain" description="BPTI/Kunitz inhibitor" evidence="18">
    <location>
        <begin position="1635"/>
        <end position="1685"/>
    </location>
</feature>
<feature type="disulfide bond" evidence="16">
    <location>
        <begin position="133"/>
        <end position="163"/>
    </location>
</feature>
<evidence type="ECO:0000256" key="15">
    <source>
        <dbReference type="ARBA" id="ARBA00074534"/>
    </source>
</evidence>
<dbReference type="CDD" id="cd00109">
    <property type="entry name" value="Kunitz-type"/>
    <property type="match status" value="7"/>
</dbReference>
<feature type="domain" description="BPTI/Kunitz inhibitor" evidence="18">
    <location>
        <begin position="1823"/>
        <end position="1873"/>
    </location>
</feature>
<dbReference type="Pfam" id="PF08686">
    <property type="entry name" value="PLAC"/>
    <property type="match status" value="1"/>
</dbReference>
<comment type="subcellular location">
    <subcellularLocation>
        <location evidence="1">Secreted</location>
        <location evidence="1">Extracellular space</location>
        <location evidence="1">Extracellular matrix</location>
        <location evidence="1">Basement membrane</location>
    </subcellularLocation>
</comment>
<dbReference type="InterPro" id="IPR002223">
    <property type="entry name" value="Kunitz_BPTI"/>
</dbReference>
<protein>
    <recommendedName>
        <fullName evidence="15">Papilin</fullName>
    </recommendedName>
</protein>
<feature type="domain" description="BPTI/Kunitz inhibitor" evidence="18">
    <location>
        <begin position="1309"/>
        <end position="1359"/>
    </location>
</feature>
<keyword evidence="10" id="KW-0654">Proteoglycan</keyword>
<dbReference type="PROSITE" id="PS50900">
    <property type="entry name" value="PLAC"/>
    <property type="match status" value="1"/>
</dbReference>
<evidence type="ECO:0000259" key="20">
    <source>
        <dbReference type="PROSITE" id="PS50900"/>
    </source>
</evidence>
<dbReference type="Pfam" id="PF19030">
    <property type="entry name" value="TSP1_ADAMTS"/>
    <property type="match status" value="5"/>
</dbReference>
<dbReference type="InterPro" id="IPR036383">
    <property type="entry name" value="TSP1_rpt_sf"/>
</dbReference>
<feature type="domain" description="BPTI/Kunitz inhibitor" evidence="18">
    <location>
        <begin position="1886"/>
        <end position="1936"/>
    </location>
</feature>
<dbReference type="SMART" id="SM00408">
    <property type="entry name" value="IGc2"/>
    <property type="match status" value="1"/>
</dbReference>
<dbReference type="GO" id="GO:0004867">
    <property type="term" value="F:serine-type endopeptidase inhibitor activity"/>
    <property type="evidence" value="ECO:0007669"/>
    <property type="project" value="UniProtKB-KW"/>
</dbReference>
<dbReference type="InterPro" id="IPR010294">
    <property type="entry name" value="ADAMTS_spacer1"/>
</dbReference>
<dbReference type="InterPro" id="IPR003598">
    <property type="entry name" value="Ig_sub2"/>
</dbReference>
<dbReference type="CDD" id="cd00096">
    <property type="entry name" value="Ig"/>
    <property type="match status" value="1"/>
</dbReference>
<comment type="caution">
    <text evidence="21">The sequence shown here is derived from an EMBL/GenBank/DDBJ whole genome shotgun (WGS) entry which is preliminary data.</text>
</comment>
<dbReference type="FunFam" id="4.10.410.10:FF:000005">
    <property type="entry name" value="Pancreatic trypsin inhibitor"/>
    <property type="match status" value="1"/>
</dbReference>
<dbReference type="InterPro" id="IPR020901">
    <property type="entry name" value="Prtase_inh_Kunz-CS"/>
</dbReference>
<dbReference type="PROSITE" id="PS50279">
    <property type="entry name" value="BPTI_KUNITZ_2"/>
    <property type="match status" value="10"/>
</dbReference>